<feature type="region of interest" description="Disordered" evidence="1">
    <location>
        <begin position="70"/>
        <end position="93"/>
    </location>
</feature>
<proteinExistence type="predicted"/>
<feature type="region of interest" description="Disordered" evidence="1">
    <location>
        <begin position="423"/>
        <end position="538"/>
    </location>
</feature>
<feature type="compositionally biased region" description="Low complexity" evidence="1">
    <location>
        <begin position="506"/>
        <end position="520"/>
    </location>
</feature>
<evidence type="ECO:0000313" key="3">
    <source>
        <dbReference type="Proteomes" id="UP000750711"/>
    </source>
</evidence>
<protein>
    <submittedName>
        <fullName evidence="2">Uncharacterized protein</fullName>
    </submittedName>
</protein>
<dbReference type="Proteomes" id="UP000750711">
    <property type="component" value="Unassembled WGS sequence"/>
</dbReference>
<gene>
    <name evidence="2" type="ORF">GP486_007882</name>
</gene>
<accession>A0A9P8IBZ3</accession>
<feature type="region of interest" description="Disordered" evidence="1">
    <location>
        <begin position="369"/>
        <end position="394"/>
    </location>
</feature>
<keyword evidence="3" id="KW-1185">Reference proteome</keyword>
<organism evidence="2 3">
    <name type="scientific">Trichoglossum hirsutum</name>
    <dbReference type="NCBI Taxonomy" id="265104"/>
    <lineage>
        <taxon>Eukaryota</taxon>
        <taxon>Fungi</taxon>
        <taxon>Dikarya</taxon>
        <taxon>Ascomycota</taxon>
        <taxon>Pezizomycotina</taxon>
        <taxon>Geoglossomycetes</taxon>
        <taxon>Geoglossales</taxon>
        <taxon>Geoglossaceae</taxon>
        <taxon>Trichoglossum</taxon>
    </lineage>
</organism>
<feature type="compositionally biased region" description="Polar residues" evidence="1">
    <location>
        <begin position="385"/>
        <end position="394"/>
    </location>
</feature>
<feature type="compositionally biased region" description="Acidic residues" evidence="1">
    <location>
        <begin position="464"/>
        <end position="474"/>
    </location>
</feature>
<comment type="caution">
    <text evidence="2">The sequence shown here is derived from an EMBL/GenBank/DDBJ whole genome shotgun (WGS) entry which is preliminary data.</text>
</comment>
<dbReference type="EMBL" id="JAGHQM010002522">
    <property type="protein sequence ID" value="KAH0548574.1"/>
    <property type="molecule type" value="Genomic_DNA"/>
</dbReference>
<evidence type="ECO:0000256" key="1">
    <source>
        <dbReference type="SAM" id="MobiDB-lite"/>
    </source>
</evidence>
<evidence type="ECO:0000313" key="2">
    <source>
        <dbReference type="EMBL" id="KAH0548574.1"/>
    </source>
</evidence>
<sequence>MASRISLDDFLRALARTPRRSARGPREREKLGLGNALGTMGGSIVPDHQPQLNENFTIQADTVRVQMVSPGKEGHQRVVSKRKPGAPSYSRKRRAVGNNAGHNVECDDTQAQQLPGRNTHREGQAVPSRTRKVAVARKRRVPVNELVIVKRIEDDVEPVSSGTAHDLIDDPICGSQELLASAEACPQPQESSPCSHWSKVSLGIPRNNAMPKRASPIYIDLSEFRMPAITANRTRRARRGGSGFDGVGNAKVLPDNTAKAKGYRKKRNTGRTAIMGKLTLVNSAAMHVPHAGLGQEPATDNPVPVESGVNVRRRQQIPAVPLARQPLLQGGTRAAKGLPITVADTGPVIRGSSLAEKAQRRVSFASDLCTQFPPSKPHEPPEKCATTSYSRQGTSGRMAFPFPVKKRRVTFDQEIYEQFARVTAPARKRESESDGDVGSSGEDSLEEWSDQDNVTGKSEPGGLGEDDEEEEKEDDERGKLLAAESSVEGAVTVEPSAPPTRRPPRSRTTSLRELTRRTSLGYGTLPASARQPLRGRQTPFLIPFKKATNA</sequence>
<name>A0A9P8IBZ3_9PEZI</name>
<reference evidence="2" key="1">
    <citation type="submission" date="2021-03" db="EMBL/GenBank/DDBJ databases">
        <title>Comparative genomics and phylogenomic investigation of the class Geoglossomycetes provide insights into ecological specialization and systematics.</title>
        <authorList>
            <person name="Melie T."/>
            <person name="Pirro S."/>
            <person name="Miller A.N."/>
            <person name="Quandt A."/>
        </authorList>
    </citation>
    <scope>NUCLEOTIDE SEQUENCE</scope>
    <source>
        <strain evidence="2">CAQ_001_2017</strain>
    </source>
</reference>
<dbReference type="AlphaFoldDB" id="A0A9P8IBZ3"/>
<feature type="compositionally biased region" description="Basic residues" evidence="1">
    <location>
        <begin position="78"/>
        <end position="93"/>
    </location>
</feature>